<organism evidence="1 2">
    <name type="scientific">Nocardia panacis</name>
    <dbReference type="NCBI Taxonomy" id="2340916"/>
    <lineage>
        <taxon>Bacteria</taxon>
        <taxon>Bacillati</taxon>
        <taxon>Actinomycetota</taxon>
        <taxon>Actinomycetes</taxon>
        <taxon>Mycobacteriales</taxon>
        <taxon>Nocardiaceae</taxon>
        <taxon>Nocardia</taxon>
    </lineage>
</organism>
<keyword evidence="2" id="KW-1185">Reference proteome</keyword>
<name>A0A3A4KPD6_9NOCA</name>
<proteinExistence type="predicted"/>
<dbReference type="Proteomes" id="UP000266677">
    <property type="component" value="Unassembled WGS sequence"/>
</dbReference>
<accession>A0A3A4KPD6</accession>
<gene>
    <name evidence="1" type="ORF">D5S18_03095</name>
</gene>
<dbReference type="EMBL" id="QZFU01000010">
    <property type="protein sequence ID" value="RJO79332.1"/>
    <property type="molecule type" value="Genomic_DNA"/>
</dbReference>
<evidence type="ECO:0000313" key="2">
    <source>
        <dbReference type="Proteomes" id="UP000266677"/>
    </source>
</evidence>
<dbReference type="OrthoDB" id="5149333at2"/>
<reference evidence="1 2" key="1">
    <citation type="submission" date="2018-09" db="EMBL/GenBank/DDBJ databases">
        <title>YIM PH21274 draft genome.</title>
        <authorList>
            <person name="Miao C."/>
        </authorList>
    </citation>
    <scope>NUCLEOTIDE SEQUENCE [LARGE SCALE GENOMIC DNA]</scope>
    <source>
        <strain evidence="1 2">YIM PH 21724</strain>
    </source>
</reference>
<protein>
    <submittedName>
        <fullName evidence="1">Uncharacterized protein</fullName>
    </submittedName>
</protein>
<sequence length="183" mass="19810">MGYEKNNDYVEVNERLLSFRTKHPEGSLQPRNPDRPYTVEEIGGQIFIVYVAAAYRTPDDPRPGIGVAQESFPGKTPYTRGSEIQNAETSAWGRAMVAALAADTKRGVASAAEVRNRQAEQDALEQLQADVFEAYKESGLNRDRLMALFGQCGGEGKVSDCTDHAVLTALLSAIKSADATGAV</sequence>
<comment type="caution">
    <text evidence="1">The sequence shown here is derived from an EMBL/GenBank/DDBJ whole genome shotgun (WGS) entry which is preliminary data.</text>
</comment>
<evidence type="ECO:0000313" key="1">
    <source>
        <dbReference type="EMBL" id="RJO79332.1"/>
    </source>
</evidence>
<dbReference type="AlphaFoldDB" id="A0A3A4KPD6"/>
<dbReference type="RefSeq" id="WP_120037756.1">
    <property type="nucleotide sequence ID" value="NZ_QZFU01000010.1"/>
</dbReference>